<dbReference type="GO" id="GO:0009099">
    <property type="term" value="P:L-valine biosynthetic process"/>
    <property type="evidence" value="ECO:0007669"/>
    <property type="project" value="TreeGrafter"/>
</dbReference>
<keyword evidence="2 3" id="KW-0786">Thiamine pyrophosphate</keyword>
<accession>A0AAJ4R847</accession>
<dbReference type="PROSITE" id="PS00187">
    <property type="entry name" value="TPP_ENZYMES"/>
    <property type="match status" value="1"/>
</dbReference>
<dbReference type="Proteomes" id="UP000270581">
    <property type="component" value="Unassembled WGS sequence"/>
</dbReference>
<sequence length="551" mass="56769">MDDSSDAAATVGEAVVAAMAEAGIDAAFGIPGKQTLPLNEAMASNDIRYVVARHETAVSHQAWGYAETTGRPAATVVIPGPGDLNAANGLKNAHNDCTPLFHLAVETAPEVRGGDGIHETPPEVYDELVKANYTVASPASAAATVTEAVEEATTHPKGPVRVGIPKTFLGQTVASAAAGARDERGPKQPASDALARASALLADATRPALLAGGGVRASDAAGSLEALADHLNAPVVTTYKGKGTLAEDHPLSAGVLCGGTSPAVASVLEDADALLAVGTDFDAVATGEWGYDLPDRLVHVTYHASDIGTGYDPAVGILADADATLRALRESLPAGDGDGERRAQDARAADRARLDALVDTHDGNPTSVEALRAVREAVPREATVAVDAGGFRIWALVAFPAYGPRRYVNPGSWATMGTGLPSAIGATVANPDREVVALTGDGGLMMCLHELHTLAAESLDVTVVVFRNDDYAIISEEATRSYGLEEVAYGWGDTPVEFTALAESIGVAGYSAHAVDEIPATVSEARASDGPALVEVRTDPTEPQASEWMRR</sequence>
<dbReference type="SUPFAM" id="SSF52467">
    <property type="entry name" value="DHS-like NAD/FAD-binding domain"/>
    <property type="match status" value="1"/>
</dbReference>
<comment type="caution">
    <text evidence="7">The sequence shown here is derived from an EMBL/GenBank/DDBJ whole genome shotgun (WGS) entry which is preliminary data.</text>
</comment>
<evidence type="ECO:0000259" key="4">
    <source>
        <dbReference type="Pfam" id="PF00205"/>
    </source>
</evidence>
<reference evidence="7 8" key="1">
    <citation type="submission" date="2018-11" db="EMBL/GenBank/DDBJ databases">
        <title>Genome sequences of Natronomonas sp. CBA1133.</title>
        <authorList>
            <person name="Roh S.W."/>
            <person name="Cha I.-T."/>
        </authorList>
    </citation>
    <scope>NUCLEOTIDE SEQUENCE [LARGE SCALE GENOMIC DNA]</scope>
    <source>
        <strain evidence="7 8">CBA1133</strain>
    </source>
</reference>
<dbReference type="InterPro" id="IPR000399">
    <property type="entry name" value="TPP-bd_CS"/>
</dbReference>
<dbReference type="PANTHER" id="PTHR18968">
    <property type="entry name" value="THIAMINE PYROPHOSPHATE ENZYMES"/>
    <property type="match status" value="1"/>
</dbReference>
<evidence type="ECO:0000313" key="7">
    <source>
        <dbReference type="EMBL" id="RNJ26029.1"/>
    </source>
</evidence>
<evidence type="ECO:0000256" key="1">
    <source>
        <dbReference type="ARBA" id="ARBA00007812"/>
    </source>
</evidence>
<dbReference type="InterPro" id="IPR012001">
    <property type="entry name" value="Thiamin_PyroP_enz_TPP-bd_dom"/>
</dbReference>
<evidence type="ECO:0000256" key="2">
    <source>
        <dbReference type="ARBA" id="ARBA00023052"/>
    </source>
</evidence>
<dbReference type="EMBL" id="RJJC01000001">
    <property type="protein sequence ID" value="RNJ26029.1"/>
    <property type="molecule type" value="Genomic_DNA"/>
</dbReference>
<evidence type="ECO:0000256" key="3">
    <source>
        <dbReference type="RuleBase" id="RU362132"/>
    </source>
</evidence>
<dbReference type="Pfam" id="PF02776">
    <property type="entry name" value="TPP_enzyme_N"/>
    <property type="match status" value="1"/>
</dbReference>
<evidence type="ECO:0000259" key="5">
    <source>
        <dbReference type="Pfam" id="PF02775"/>
    </source>
</evidence>
<dbReference type="GO" id="GO:0044272">
    <property type="term" value="P:sulfur compound biosynthetic process"/>
    <property type="evidence" value="ECO:0007669"/>
    <property type="project" value="UniProtKB-ARBA"/>
</dbReference>
<dbReference type="GO" id="GO:0009097">
    <property type="term" value="P:isoleucine biosynthetic process"/>
    <property type="evidence" value="ECO:0007669"/>
    <property type="project" value="TreeGrafter"/>
</dbReference>
<feature type="domain" description="Thiamine pyrophosphate enzyme TPP-binding" evidence="5">
    <location>
        <begin position="387"/>
        <end position="536"/>
    </location>
</feature>
<dbReference type="SUPFAM" id="SSF52518">
    <property type="entry name" value="Thiamin diphosphate-binding fold (THDP-binding)"/>
    <property type="match status" value="2"/>
</dbReference>
<dbReference type="Pfam" id="PF02775">
    <property type="entry name" value="TPP_enzyme_C"/>
    <property type="match status" value="1"/>
</dbReference>
<dbReference type="InterPro" id="IPR029061">
    <property type="entry name" value="THDP-binding"/>
</dbReference>
<dbReference type="CDD" id="cd00568">
    <property type="entry name" value="TPP_enzymes"/>
    <property type="match status" value="1"/>
</dbReference>
<dbReference type="Gene3D" id="3.40.50.1220">
    <property type="entry name" value="TPP-binding domain"/>
    <property type="match status" value="1"/>
</dbReference>
<protein>
    <submittedName>
        <fullName evidence="7">Thiamine pyrophosphate-binding protein</fullName>
    </submittedName>
</protein>
<dbReference type="GO" id="GO:0030976">
    <property type="term" value="F:thiamine pyrophosphate binding"/>
    <property type="evidence" value="ECO:0007669"/>
    <property type="project" value="InterPro"/>
</dbReference>
<dbReference type="InterPro" id="IPR045229">
    <property type="entry name" value="TPP_enz"/>
</dbReference>
<organism evidence="7 8">
    <name type="scientific">Halosegnis longus</name>
    <dbReference type="NCBI Taxonomy" id="2216012"/>
    <lineage>
        <taxon>Archaea</taxon>
        <taxon>Methanobacteriati</taxon>
        <taxon>Methanobacteriota</taxon>
        <taxon>Stenosarchaea group</taxon>
        <taxon>Halobacteria</taxon>
        <taxon>Halobacteriales</taxon>
        <taxon>Natronomonadaceae</taxon>
        <taxon>Halosegnis</taxon>
    </lineage>
</organism>
<feature type="domain" description="Thiamine pyrophosphate enzyme central" evidence="4">
    <location>
        <begin position="195"/>
        <end position="328"/>
    </location>
</feature>
<dbReference type="GO" id="GO:0005948">
    <property type="term" value="C:acetolactate synthase complex"/>
    <property type="evidence" value="ECO:0007669"/>
    <property type="project" value="TreeGrafter"/>
</dbReference>
<keyword evidence="8" id="KW-1185">Reference proteome</keyword>
<feature type="domain" description="Thiamine pyrophosphate enzyme N-terminal TPP-binding" evidence="6">
    <location>
        <begin position="10"/>
        <end position="113"/>
    </location>
</feature>
<dbReference type="GO" id="GO:0003984">
    <property type="term" value="F:acetolactate synthase activity"/>
    <property type="evidence" value="ECO:0007669"/>
    <property type="project" value="TreeGrafter"/>
</dbReference>
<dbReference type="PANTHER" id="PTHR18968:SF167">
    <property type="entry name" value="ACETOLACTATE SYNTHASE LARGE SUBUNIT ILVB2-RELATED"/>
    <property type="match status" value="1"/>
</dbReference>
<dbReference type="Pfam" id="PF00205">
    <property type="entry name" value="TPP_enzyme_M"/>
    <property type="match status" value="1"/>
</dbReference>
<dbReference type="InterPro" id="IPR011766">
    <property type="entry name" value="TPP_enzyme_TPP-bd"/>
</dbReference>
<dbReference type="GO" id="GO:0050660">
    <property type="term" value="F:flavin adenine dinucleotide binding"/>
    <property type="evidence" value="ECO:0007669"/>
    <property type="project" value="TreeGrafter"/>
</dbReference>
<dbReference type="AlphaFoldDB" id="A0AAJ4R847"/>
<proteinExistence type="inferred from homology"/>
<dbReference type="InterPro" id="IPR029035">
    <property type="entry name" value="DHS-like_NAD/FAD-binding_dom"/>
</dbReference>
<dbReference type="RefSeq" id="WP_123123926.1">
    <property type="nucleotide sequence ID" value="NZ_RJJC01000001.1"/>
</dbReference>
<dbReference type="Gene3D" id="3.40.50.970">
    <property type="match status" value="2"/>
</dbReference>
<evidence type="ECO:0000259" key="6">
    <source>
        <dbReference type="Pfam" id="PF02776"/>
    </source>
</evidence>
<dbReference type="GO" id="GO:0000287">
    <property type="term" value="F:magnesium ion binding"/>
    <property type="evidence" value="ECO:0007669"/>
    <property type="project" value="InterPro"/>
</dbReference>
<gene>
    <name evidence="7" type="ORF">Nmn1133_04580</name>
</gene>
<name>A0AAJ4R847_9EURY</name>
<comment type="similarity">
    <text evidence="1 3">Belongs to the TPP enzyme family.</text>
</comment>
<dbReference type="CDD" id="cd07035">
    <property type="entry name" value="TPP_PYR_POX_like"/>
    <property type="match status" value="1"/>
</dbReference>
<evidence type="ECO:0000313" key="8">
    <source>
        <dbReference type="Proteomes" id="UP000270581"/>
    </source>
</evidence>
<dbReference type="InterPro" id="IPR012000">
    <property type="entry name" value="Thiamin_PyroP_enz_cen_dom"/>
</dbReference>